<gene>
    <name evidence="1" type="ORF">RPMA_08055</name>
</gene>
<organism evidence="1 2">
    <name type="scientific">Tardiphaga alba</name>
    <dbReference type="NCBI Taxonomy" id="340268"/>
    <lineage>
        <taxon>Bacteria</taxon>
        <taxon>Pseudomonadati</taxon>
        <taxon>Pseudomonadota</taxon>
        <taxon>Alphaproteobacteria</taxon>
        <taxon>Hyphomicrobiales</taxon>
        <taxon>Nitrobacteraceae</taxon>
        <taxon>Tardiphaga</taxon>
    </lineage>
</organism>
<protein>
    <submittedName>
        <fullName evidence="1">Uncharacterized protein</fullName>
    </submittedName>
</protein>
<reference evidence="1 2" key="1">
    <citation type="submission" date="2019-02" db="EMBL/GenBank/DDBJ databases">
        <title>Emended description of the genus Rhodopseudomonas and description of Rhodopseudomonas albus sp. nov., a non-phototrophic, heavy-metal-tolerant bacterium isolated from garden soil.</title>
        <authorList>
            <person name="Bao Z."/>
            <person name="Cao W.W."/>
            <person name="Sato Y."/>
            <person name="Nishizawa T."/>
            <person name="Zhao J."/>
            <person name="Guo Y."/>
            <person name="Ohta H."/>
        </authorList>
    </citation>
    <scope>NUCLEOTIDE SEQUENCE [LARGE SCALE GENOMIC DNA]</scope>
    <source>
        <strain evidence="1 2">SK50-23</strain>
    </source>
</reference>
<keyword evidence="2" id="KW-1185">Reference proteome</keyword>
<dbReference type="RefSeq" id="WP_211912330.1">
    <property type="nucleotide sequence ID" value="NZ_CP036498.1"/>
</dbReference>
<name>A0ABX8A509_9BRAD</name>
<evidence type="ECO:0000313" key="2">
    <source>
        <dbReference type="Proteomes" id="UP000682843"/>
    </source>
</evidence>
<dbReference type="EMBL" id="CP036498">
    <property type="protein sequence ID" value="QUS38789.1"/>
    <property type="molecule type" value="Genomic_DNA"/>
</dbReference>
<sequence length="76" mass="8370">MNSAIESVVAAYVQTGQLDVLLDLKAHRERLMATVRDRADFNFGVLLGQLEEDIGAIEGGIRRLRAAAEARTDTDR</sequence>
<dbReference type="Proteomes" id="UP000682843">
    <property type="component" value="Chromosome"/>
</dbReference>
<accession>A0ABX8A509</accession>
<evidence type="ECO:0000313" key="1">
    <source>
        <dbReference type="EMBL" id="QUS38789.1"/>
    </source>
</evidence>
<proteinExistence type="predicted"/>